<accession>A0ABV2CXU1</accession>
<dbReference type="InterPro" id="IPR005955">
    <property type="entry name" value="GST_Zeta"/>
</dbReference>
<feature type="domain" description="GST C-terminal" evidence="3">
    <location>
        <begin position="85"/>
        <end position="211"/>
    </location>
</feature>
<name>A0ABV2CXU1_9SPHN</name>
<dbReference type="PANTHER" id="PTHR42673">
    <property type="entry name" value="MALEYLACETOACETATE ISOMERASE"/>
    <property type="match status" value="1"/>
</dbReference>
<dbReference type="GO" id="GO:0016034">
    <property type="term" value="F:maleylacetoacetate isomerase activity"/>
    <property type="evidence" value="ECO:0007669"/>
    <property type="project" value="UniProtKB-EC"/>
</dbReference>
<dbReference type="Pfam" id="PF13417">
    <property type="entry name" value="GST_N_3"/>
    <property type="match status" value="1"/>
</dbReference>
<dbReference type="CDD" id="cd03042">
    <property type="entry name" value="GST_N_Zeta"/>
    <property type="match status" value="1"/>
</dbReference>
<comment type="caution">
    <text evidence="4">The sequence shown here is derived from an EMBL/GenBank/DDBJ whole genome shotgun (WGS) entry which is preliminary data.</text>
</comment>
<proteinExistence type="inferred from homology"/>
<dbReference type="InterPro" id="IPR034333">
    <property type="entry name" value="GST_Zeta_N"/>
</dbReference>
<dbReference type="InterPro" id="IPR040079">
    <property type="entry name" value="Glutathione_S-Trfase"/>
</dbReference>
<dbReference type="PANTHER" id="PTHR42673:SF4">
    <property type="entry name" value="MALEYLACETOACETATE ISOMERASE"/>
    <property type="match status" value="1"/>
</dbReference>
<dbReference type="SUPFAM" id="SSF47616">
    <property type="entry name" value="GST C-terminal domain-like"/>
    <property type="match status" value="1"/>
</dbReference>
<dbReference type="NCBIfam" id="TIGR01262">
    <property type="entry name" value="maiA"/>
    <property type="match status" value="1"/>
</dbReference>
<dbReference type="Gene3D" id="1.20.1050.10">
    <property type="match status" value="1"/>
</dbReference>
<sequence length="215" mass="24349">MRLHAYHRSSTSYRVRIALNLKALEYETVPVDLLKAEQRSEAYRTLNCFAGVPALEVDGRVYAQSLAILEWLDERYPERRLLPSAIEERFAARELAYAVATELHAPLNSPVLTYLEQDLGLSKEAVRVWYHRWLGKTLAGVEAKLEERRSGDFLFDTPGLFEAVLIPQLYNARRFAFDLAVMPRITRIEAACLALPAFAAAHPDNQPDAPQKVPA</sequence>
<dbReference type="RefSeq" id="WP_353982825.1">
    <property type="nucleotide sequence ID" value="NZ_JBEWLY010000007.1"/>
</dbReference>
<protein>
    <submittedName>
        <fullName evidence="4">Maleylacetoacetate isomerase</fullName>
        <ecNumber evidence="4">5.2.1.2</ecNumber>
    </submittedName>
</protein>
<keyword evidence="5" id="KW-1185">Reference proteome</keyword>
<dbReference type="Gene3D" id="3.40.30.10">
    <property type="entry name" value="Glutaredoxin"/>
    <property type="match status" value="1"/>
</dbReference>
<evidence type="ECO:0000313" key="4">
    <source>
        <dbReference type="EMBL" id="MET1754422.1"/>
    </source>
</evidence>
<gene>
    <name evidence="4" type="primary">maiA</name>
    <name evidence="4" type="ORF">ABVV53_02920</name>
</gene>
<evidence type="ECO:0000259" key="2">
    <source>
        <dbReference type="PROSITE" id="PS50404"/>
    </source>
</evidence>
<dbReference type="EC" id="5.2.1.2" evidence="4"/>
<dbReference type="SFLD" id="SFLDG00358">
    <property type="entry name" value="Main_(cytGST)"/>
    <property type="match status" value="1"/>
</dbReference>
<reference evidence="4 5" key="1">
    <citation type="submission" date="2024-07" db="EMBL/GenBank/DDBJ databases">
        <title>Novosphingobium kalidii RD2P27.</title>
        <authorList>
            <person name="Sun J.-Q."/>
        </authorList>
    </citation>
    <scope>NUCLEOTIDE SEQUENCE [LARGE SCALE GENOMIC DNA]</scope>
    <source>
        <strain evidence="4 5">RD2P27</strain>
    </source>
</reference>
<dbReference type="EMBL" id="JBEWLY010000007">
    <property type="protein sequence ID" value="MET1754422.1"/>
    <property type="molecule type" value="Genomic_DNA"/>
</dbReference>
<dbReference type="SUPFAM" id="SSF52833">
    <property type="entry name" value="Thioredoxin-like"/>
    <property type="match status" value="1"/>
</dbReference>
<dbReference type="PROSITE" id="PS50404">
    <property type="entry name" value="GST_NTER"/>
    <property type="match status" value="1"/>
</dbReference>
<comment type="similarity">
    <text evidence="1">Belongs to the GST superfamily. Zeta family.</text>
</comment>
<dbReference type="InterPro" id="IPR036249">
    <property type="entry name" value="Thioredoxin-like_sf"/>
</dbReference>
<evidence type="ECO:0000259" key="3">
    <source>
        <dbReference type="PROSITE" id="PS50405"/>
    </source>
</evidence>
<evidence type="ECO:0000256" key="1">
    <source>
        <dbReference type="ARBA" id="ARBA00010007"/>
    </source>
</evidence>
<dbReference type="PROSITE" id="PS50405">
    <property type="entry name" value="GST_CTER"/>
    <property type="match status" value="1"/>
</dbReference>
<evidence type="ECO:0000313" key="5">
    <source>
        <dbReference type="Proteomes" id="UP001548713"/>
    </source>
</evidence>
<dbReference type="InterPro" id="IPR036282">
    <property type="entry name" value="Glutathione-S-Trfase_C_sf"/>
</dbReference>
<feature type="domain" description="GST N-terminal" evidence="2">
    <location>
        <begin position="1"/>
        <end position="80"/>
    </location>
</feature>
<dbReference type="SFLD" id="SFLDS00019">
    <property type="entry name" value="Glutathione_Transferase_(cytos"/>
    <property type="match status" value="1"/>
</dbReference>
<dbReference type="Proteomes" id="UP001548713">
    <property type="component" value="Unassembled WGS sequence"/>
</dbReference>
<dbReference type="InterPro" id="IPR004045">
    <property type="entry name" value="Glutathione_S-Trfase_N"/>
</dbReference>
<organism evidence="4 5">
    <name type="scientific">Novosphingobium kalidii</name>
    <dbReference type="NCBI Taxonomy" id="3230299"/>
    <lineage>
        <taxon>Bacteria</taxon>
        <taxon>Pseudomonadati</taxon>
        <taxon>Pseudomonadota</taxon>
        <taxon>Alphaproteobacteria</taxon>
        <taxon>Sphingomonadales</taxon>
        <taxon>Sphingomonadaceae</taxon>
        <taxon>Novosphingobium</taxon>
    </lineage>
</organism>
<keyword evidence="4" id="KW-0413">Isomerase</keyword>
<dbReference type="InterPro" id="IPR010987">
    <property type="entry name" value="Glutathione-S-Trfase_C-like"/>
</dbReference>